<evidence type="ECO:0000313" key="2">
    <source>
        <dbReference type="Proteomes" id="UP001500027"/>
    </source>
</evidence>
<gene>
    <name evidence="1" type="ORF">GCM10022257_02440</name>
</gene>
<name>A0ABP8E7X0_9FLAO</name>
<organism evidence="1 2">
    <name type="scientific">Hyunsoonleella aestuarii</name>
    <dbReference type="NCBI Taxonomy" id="912802"/>
    <lineage>
        <taxon>Bacteria</taxon>
        <taxon>Pseudomonadati</taxon>
        <taxon>Bacteroidota</taxon>
        <taxon>Flavobacteriia</taxon>
        <taxon>Flavobacteriales</taxon>
        <taxon>Flavobacteriaceae</taxon>
    </lineage>
</organism>
<keyword evidence="2" id="KW-1185">Reference proteome</keyword>
<protein>
    <recommendedName>
        <fullName evidence="3">Carboxypeptidase-like regulatory domain-containing protein</fullName>
    </recommendedName>
</protein>
<evidence type="ECO:0008006" key="3">
    <source>
        <dbReference type="Google" id="ProtNLM"/>
    </source>
</evidence>
<proteinExistence type="predicted"/>
<dbReference type="SUPFAM" id="SSF49464">
    <property type="entry name" value="Carboxypeptidase regulatory domain-like"/>
    <property type="match status" value="1"/>
</dbReference>
<sequence>MKRLIFLSTLLFIVNIHLGFSQSVEIEGKIVSTSNVENIHVINKTKQYFTTTNKEGLFIIYVSINDTLQFSSIQHKMHSVIINDAVIASKNIFVNLKEQVNELDEVLVGKILTGDLASDLKNVEGDPPINFYDVGIPGYTGKIATQSERRLSEAGEFKPKMLLGALTGGISLNPILNGISGRTKMLKNRVAIESKETLIRSIKARLTVDFLASNPLKEERLADFFYFCADDPNFLSHCYRQSDFKILIFLRKKYRQYQENIKFSED</sequence>
<accession>A0ABP8E7X0</accession>
<comment type="caution">
    <text evidence="1">The sequence shown here is derived from an EMBL/GenBank/DDBJ whole genome shotgun (WGS) entry which is preliminary data.</text>
</comment>
<reference evidence="2" key="1">
    <citation type="journal article" date="2019" name="Int. J. Syst. Evol. Microbiol.">
        <title>The Global Catalogue of Microorganisms (GCM) 10K type strain sequencing project: providing services to taxonomists for standard genome sequencing and annotation.</title>
        <authorList>
            <consortium name="The Broad Institute Genomics Platform"/>
            <consortium name="The Broad Institute Genome Sequencing Center for Infectious Disease"/>
            <person name="Wu L."/>
            <person name="Ma J."/>
        </authorList>
    </citation>
    <scope>NUCLEOTIDE SEQUENCE [LARGE SCALE GENOMIC DNA]</scope>
    <source>
        <strain evidence="2">JCM 17452</strain>
    </source>
</reference>
<dbReference type="InterPro" id="IPR008969">
    <property type="entry name" value="CarboxyPept-like_regulatory"/>
</dbReference>
<dbReference type="Proteomes" id="UP001500027">
    <property type="component" value="Unassembled WGS sequence"/>
</dbReference>
<evidence type="ECO:0000313" key="1">
    <source>
        <dbReference type="EMBL" id="GAA4268143.1"/>
    </source>
</evidence>
<dbReference type="EMBL" id="BAABAV010000001">
    <property type="protein sequence ID" value="GAA4268143.1"/>
    <property type="molecule type" value="Genomic_DNA"/>
</dbReference>
<dbReference type="RefSeq" id="WP_139001875.1">
    <property type="nucleotide sequence ID" value="NZ_BAABAV010000001.1"/>
</dbReference>